<dbReference type="EMBL" id="LDZY01000023">
    <property type="protein sequence ID" value="KLU63822.1"/>
    <property type="molecule type" value="Genomic_DNA"/>
</dbReference>
<reference evidence="1 2" key="1">
    <citation type="submission" date="2015-06" db="EMBL/GenBank/DDBJ databases">
        <title>Draft genome of the moderately acidophilic sulfate reducer Candidatus Desulfosporosinus acididurans strain M1.</title>
        <authorList>
            <person name="Poehlein A."/>
            <person name="Petzsch P."/>
            <person name="Johnson B.D."/>
            <person name="Schloemann M."/>
            <person name="Daniel R."/>
            <person name="Muehling M."/>
        </authorList>
    </citation>
    <scope>NUCLEOTIDE SEQUENCE [LARGE SCALE GENOMIC DNA]</scope>
    <source>
        <strain evidence="1 2">M1</strain>
    </source>
</reference>
<dbReference type="PATRIC" id="fig|476652.3.peg.4484"/>
<dbReference type="AlphaFoldDB" id="A0A0J1FK65"/>
<sequence length="99" mass="10701">MNGDNNTITLKVSGQTAPHALKTATAGYLKDGKTVYLDCIGVLPNYVAVKVIIMLRGLLSTMGKALNADPFFHDISLDGPTIGVSEKTGIRWILKQREN</sequence>
<gene>
    <name evidence="1" type="primary">spoVS_2</name>
    <name evidence="1" type="ORF">DEAC_c42380</name>
</gene>
<dbReference type="InterPro" id="IPR036882">
    <property type="entry name" value="Alba-like_dom_sf"/>
</dbReference>
<dbReference type="Proteomes" id="UP000036356">
    <property type="component" value="Unassembled WGS sequence"/>
</dbReference>
<protein>
    <submittedName>
        <fullName evidence="1">Stage V sporulation protein S</fullName>
    </submittedName>
</protein>
<dbReference type="RefSeq" id="WP_047812000.1">
    <property type="nucleotide sequence ID" value="NZ_LDZY01000023.1"/>
</dbReference>
<dbReference type="GO" id="GO:0003676">
    <property type="term" value="F:nucleic acid binding"/>
    <property type="evidence" value="ECO:0007669"/>
    <property type="project" value="InterPro"/>
</dbReference>
<proteinExistence type="predicted"/>
<dbReference type="Pfam" id="PF04232">
    <property type="entry name" value="SpoVS"/>
    <property type="match status" value="1"/>
</dbReference>
<comment type="caution">
    <text evidence="1">The sequence shown here is derived from an EMBL/GenBank/DDBJ whole genome shotgun (WGS) entry which is preliminary data.</text>
</comment>
<keyword evidence="2" id="KW-1185">Reference proteome</keyword>
<organism evidence="1 2">
    <name type="scientific">Desulfosporosinus acididurans</name>
    <dbReference type="NCBI Taxonomy" id="476652"/>
    <lineage>
        <taxon>Bacteria</taxon>
        <taxon>Bacillati</taxon>
        <taxon>Bacillota</taxon>
        <taxon>Clostridia</taxon>
        <taxon>Eubacteriales</taxon>
        <taxon>Desulfitobacteriaceae</taxon>
        <taxon>Desulfosporosinus</taxon>
    </lineage>
</organism>
<evidence type="ECO:0000313" key="1">
    <source>
        <dbReference type="EMBL" id="KLU63822.1"/>
    </source>
</evidence>
<dbReference type="InterPro" id="IPR007347">
    <property type="entry name" value="SpoVS"/>
</dbReference>
<name>A0A0J1FK65_9FIRM</name>
<accession>A0A0J1FK65</accession>
<dbReference type="Gene3D" id="3.30.110.20">
    <property type="entry name" value="Alba-like domain"/>
    <property type="match status" value="1"/>
</dbReference>
<evidence type="ECO:0000313" key="2">
    <source>
        <dbReference type="Proteomes" id="UP000036356"/>
    </source>
</evidence>